<reference evidence="1" key="1">
    <citation type="submission" date="2022-07" db="EMBL/GenBank/DDBJ databases">
        <title>Phylogenomic reconstructions and comparative analyses of Kickxellomycotina fungi.</title>
        <authorList>
            <person name="Reynolds N.K."/>
            <person name="Stajich J.E."/>
            <person name="Barry K."/>
            <person name="Grigoriev I.V."/>
            <person name="Crous P."/>
            <person name="Smith M.E."/>
        </authorList>
    </citation>
    <scope>NUCLEOTIDE SEQUENCE</scope>
    <source>
        <strain evidence="1">CBS 190363</strain>
    </source>
</reference>
<sequence>RAQAYSLGLLNRLATYVTDQSAKGHVVANTGDILLSDLGLDSPGSKASVRELYNKVTVKLSDNYQYTFKDGSKTAMGNDILSIPFERLFQLNAASTRYISKLLETFSRTNANSAERLAPMFGVNRQALGASESLKSVSRLIESVGKMNANSLKAISQPSDANSKDMLVKSGDVFTLAQLLDIDTRRINRVADLVDKLASMDAGHMSQFLREVGWTGKDDHSVKVGTNVATSPQAIPNMSYMFLIKDPILEAMAKAASTFTPNSVGTAARLKPAVQSYLQQTRDALDLIPGYSTIASLVSLANSPAVTQLSQLISLSYKYPNAT</sequence>
<keyword evidence="2" id="KW-1185">Reference proteome</keyword>
<dbReference type="Proteomes" id="UP001139981">
    <property type="component" value="Unassembled WGS sequence"/>
</dbReference>
<evidence type="ECO:0000313" key="1">
    <source>
        <dbReference type="EMBL" id="KAJ2877613.1"/>
    </source>
</evidence>
<dbReference type="EMBL" id="JANBVB010003774">
    <property type="protein sequence ID" value="KAJ2877613.1"/>
    <property type="molecule type" value="Genomic_DNA"/>
</dbReference>
<evidence type="ECO:0000313" key="2">
    <source>
        <dbReference type="Proteomes" id="UP001139981"/>
    </source>
</evidence>
<feature type="non-terminal residue" evidence="1">
    <location>
        <position position="323"/>
    </location>
</feature>
<comment type="caution">
    <text evidence="1">The sequence shown here is derived from an EMBL/GenBank/DDBJ whole genome shotgun (WGS) entry which is preliminary data.</text>
</comment>
<proteinExistence type="predicted"/>
<gene>
    <name evidence="1" type="ORF">IWW38_006533</name>
</gene>
<name>A0ACC1LSK9_9FUNG</name>
<feature type="non-terminal residue" evidence="1">
    <location>
        <position position="1"/>
    </location>
</feature>
<accession>A0ACC1LSK9</accession>
<organism evidence="1 2">
    <name type="scientific">Coemansia aciculifera</name>
    <dbReference type="NCBI Taxonomy" id="417176"/>
    <lineage>
        <taxon>Eukaryota</taxon>
        <taxon>Fungi</taxon>
        <taxon>Fungi incertae sedis</taxon>
        <taxon>Zoopagomycota</taxon>
        <taxon>Kickxellomycotina</taxon>
        <taxon>Kickxellomycetes</taxon>
        <taxon>Kickxellales</taxon>
        <taxon>Kickxellaceae</taxon>
        <taxon>Coemansia</taxon>
    </lineage>
</organism>
<protein>
    <submittedName>
        <fullName evidence="1">Uncharacterized protein</fullName>
    </submittedName>
</protein>